<dbReference type="STRING" id="70415.A0A5S6QMG3"/>
<proteinExistence type="predicted"/>
<feature type="chain" id="PRO_5024365488" evidence="3">
    <location>
        <begin position="28"/>
        <end position="191"/>
    </location>
</feature>
<reference evidence="6" key="1">
    <citation type="submission" date="2019-12" db="UniProtKB">
        <authorList>
            <consortium name="WormBaseParasite"/>
        </authorList>
    </citation>
    <scope>IDENTIFICATION</scope>
</reference>
<sequence>MHISIPTFHFHFFRPIMAMTLIGSAFATNTTLGAQVSNSKINMATVMKRSLCNQSFCNNRGTCTIEEPIQLLYCECYWLYSGSRCEKANLTVVIAAVVATVELLLIFLLAVLLCICCHRNRKYKRLTKGVFYGSSISYNATNSVPIRHQCSRVYGTDMMQSCFGEFAKRYSLPSELQIPRPQIMNPYQETQ</sequence>
<keyword evidence="2" id="KW-0812">Transmembrane</keyword>
<keyword evidence="1" id="KW-1015">Disulfide bond</keyword>
<dbReference type="WBParaSite" id="TMUE_2000008410.1">
    <property type="protein sequence ID" value="TMUE_2000008410.1"/>
    <property type="gene ID" value="WBGene00290832"/>
</dbReference>
<dbReference type="Proteomes" id="UP000046395">
    <property type="component" value="Unassembled WGS sequence"/>
</dbReference>
<dbReference type="PROSITE" id="PS50026">
    <property type="entry name" value="EGF_3"/>
    <property type="match status" value="1"/>
</dbReference>
<dbReference type="Gene3D" id="2.10.25.10">
    <property type="entry name" value="Laminin"/>
    <property type="match status" value="1"/>
</dbReference>
<accession>A0A5S6QMG3</accession>
<organism evidence="5 6">
    <name type="scientific">Trichuris muris</name>
    <name type="common">Mouse whipworm</name>
    <dbReference type="NCBI Taxonomy" id="70415"/>
    <lineage>
        <taxon>Eukaryota</taxon>
        <taxon>Metazoa</taxon>
        <taxon>Ecdysozoa</taxon>
        <taxon>Nematoda</taxon>
        <taxon>Enoplea</taxon>
        <taxon>Dorylaimia</taxon>
        <taxon>Trichinellida</taxon>
        <taxon>Trichuridae</taxon>
        <taxon>Trichuris</taxon>
    </lineage>
</organism>
<dbReference type="PROSITE" id="PS00022">
    <property type="entry name" value="EGF_1"/>
    <property type="match status" value="1"/>
</dbReference>
<evidence type="ECO:0000313" key="6">
    <source>
        <dbReference type="WBParaSite" id="TMUE_2000008410.1"/>
    </source>
</evidence>
<evidence type="ECO:0000313" key="5">
    <source>
        <dbReference type="Proteomes" id="UP000046395"/>
    </source>
</evidence>
<keyword evidence="3" id="KW-0732">Signal</keyword>
<evidence type="ECO:0000256" key="1">
    <source>
        <dbReference type="PROSITE-ProRule" id="PRU00076"/>
    </source>
</evidence>
<feature type="signal peptide" evidence="3">
    <location>
        <begin position="1"/>
        <end position="27"/>
    </location>
</feature>
<dbReference type="AlphaFoldDB" id="A0A5S6QMG3"/>
<feature type="disulfide bond" evidence="1">
    <location>
        <begin position="57"/>
        <end position="74"/>
    </location>
</feature>
<feature type="domain" description="EGF-like" evidence="4">
    <location>
        <begin position="48"/>
        <end position="86"/>
    </location>
</feature>
<keyword evidence="5" id="KW-1185">Reference proteome</keyword>
<evidence type="ECO:0000256" key="2">
    <source>
        <dbReference type="SAM" id="Phobius"/>
    </source>
</evidence>
<comment type="caution">
    <text evidence="1">Lacks conserved residue(s) required for the propagation of feature annotation.</text>
</comment>
<protein>
    <submittedName>
        <fullName evidence="6">EGF-like domain-containing protein</fullName>
    </submittedName>
</protein>
<name>A0A5S6QMG3_TRIMR</name>
<feature type="disulfide bond" evidence="1">
    <location>
        <begin position="76"/>
        <end position="85"/>
    </location>
</feature>
<evidence type="ECO:0000259" key="4">
    <source>
        <dbReference type="PROSITE" id="PS50026"/>
    </source>
</evidence>
<keyword evidence="2" id="KW-0472">Membrane</keyword>
<keyword evidence="1" id="KW-0245">EGF-like domain</keyword>
<dbReference type="InterPro" id="IPR000742">
    <property type="entry name" value="EGF"/>
</dbReference>
<feature type="transmembrane region" description="Helical" evidence="2">
    <location>
        <begin position="90"/>
        <end position="115"/>
    </location>
</feature>
<evidence type="ECO:0000256" key="3">
    <source>
        <dbReference type="SAM" id="SignalP"/>
    </source>
</evidence>
<keyword evidence="2" id="KW-1133">Transmembrane helix</keyword>
<dbReference type="SUPFAM" id="SSF57196">
    <property type="entry name" value="EGF/Laminin"/>
    <property type="match status" value="1"/>
</dbReference>